<dbReference type="PROSITE" id="PS50835">
    <property type="entry name" value="IG_LIKE"/>
    <property type="match status" value="1"/>
</dbReference>
<dbReference type="InterPro" id="IPR013783">
    <property type="entry name" value="Ig-like_fold"/>
</dbReference>
<dbReference type="Gene3D" id="2.60.40.10">
    <property type="entry name" value="Immunoglobulins"/>
    <property type="match status" value="1"/>
</dbReference>
<reference evidence="3 4" key="1">
    <citation type="submission" date="2018-04" db="EMBL/GenBank/DDBJ databases">
        <title>The genome of golden apple snail Pomacea canaliculata provides insight into stress tolerance and invasive adaptation.</title>
        <authorList>
            <person name="Liu C."/>
            <person name="Liu B."/>
            <person name="Ren Y."/>
            <person name="Zhang Y."/>
            <person name="Wang H."/>
            <person name="Li S."/>
            <person name="Jiang F."/>
            <person name="Yin L."/>
            <person name="Zhang G."/>
            <person name="Qian W."/>
            <person name="Fan W."/>
        </authorList>
    </citation>
    <scope>NUCLEOTIDE SEQUENCE [LARGE SCALE GENOMIC DNA]</scope>
    <source>
        <strain evidence="3">SZHN2017</strain>
        <tissue evidence="3">Muscle</tissue>
    </source>
</reference>
<gene>
    <name evidence="3" type="ORF">C0Q70_12313</name>
</gene>
<keyword evidence="1" id="KW-0812">Transmembrane</keyword>
<organism evidence="3 4">
    <name type="scientific">Pomacea canaliculata</name>
    <name type="common">Golden apple snail</name>
    <dbReference type="NCBI Taxonomy" id="400727"/>
    <lineage>
        <taxon>Eukaryota</taxon>
        <taxon>Metazoa</taxon>
        <taxon>Spiralia</taxon>
        <taxon>Lophotrochozoa</taxon>
        <taxon>Mollusca</taxon>
        <taxon>Gastropoda</taxon>
        <taxon>Caenogastropoda</taxon>
        <taxon>Architaenioglossa</taxon>
        <taxon>Ampullarioidea</taxon>
        <taxon>Ampullariidae</taxon>
        <taxon>Pomacea</taxon>
    </lineage>
</organism>
<dbReference type="SUPFAM" id="SSF48726">
    <property type="entry name" value="Immunoglobulin"/>
    <property type="match status" value="1"/>
</dbReference>
<keyword evidence="1" id="KW-0472">Membrane</keyword>
<evidence type="ECO:0000313" key="4">
    <source>
        <dbReference type="Proteomes" id="UP000245119"/>
    </source>
</evidence>
<evidence type="ECO:0000259" key="2">
    <source>
        <dbReference type="PROSITE" id="PS50835"/>
    </source>
</evidence>
<comment type="caution">
    <text evidence="3">The sequence shown here is derived from an EMBL/GenBank/DDBJ whole genome shotgun (WGS) entry which is preliminary data.</text>
</comment>
<keyword evidence="1" id="KW-1133">Transmembrane helix</keyword>
<dbReference type="EMBL" id="PZQS01000007">
    <property type="protein sequence ID" value="PVD27159.1"/>
    <property type="molecule type" value="Genomic_DNA"/>
</dbReference>
<keyword evidence="4" id="KW-1185">Reference proteome</keyword>
<accession>A0A2T7P176</accession>
<name>A0A2T7P176_POMCA</name>
<dbReference type="OrthoDB" id="6216938at2759"/>
<dbReference type="Proteomes" id="UP000245119">
    <property type="component" value="Linkage Group LG7"/>
</dbReference>
<evidence type="ECO:0000256" key="1">
    <source>
        <dbReference type="SAM" id="Phobius"/>
    </source>
</evidence>
<dbReference type="InterPro" id="IPR007110">
    <property type="entry name" value="Ig-like_dom"/>
</dbReference>
<dbReference type="STRING" id="400727.A0A2T7P176"/>
<proteinExistence type="predicted"/>
<evidence type="ECO:0000313" key="3">
    <source>
        <dbReference type="EMBL" id="PVD27159.1"/>
    </source>
</evidence>
<dbReference type="InterPro" id="IPR036179">
    <property type="entry name" value="Ig-like_dom_sf"/>
</dbReference>
<feature type="transmembrane region" description="Helical" evidence="1">
    <location>
        <begin position="437"/>
        <end position="458"/>
    </location>
</feature>
<feature type="domain" description="Ig-like" evidence="2">
    <location>
        <begin position="311"/>
        <end position="399"/>
    </location>
</feature>
<sequence>MTFEVIAYPAPHRYKVWFKGPTKEASIVDVEDSAAVVTCRPNERHRYLTSCSLKVFNRTSHSGGSYKIQVINELGDENFTVDVISGVTLTPCGRDGVSDVTAGQKTQFVCMNGGQIEWRLNVDNVATQVLLASCDGNACNPSDAFEKTFTASVQDSHPTLTINAVNSTLIYNKVQIVNGTLLCTPKTKESPVVCGLNYVSPPENVSCQEVNKSLSCVVGAVYSSRNIYMCHLLRFKNGTEKEILESVTMVTSPTTDKITKSEVKVSGSCQFNTPLPSEAGGYRFYVSVSPGGRHFLLKLESIDKGITGDFNKISFLINNREKNETVMEGDYVNLRCEADGLPPSEMSISNGDNNTVITSNSSVVNYTFIARCEDTTMYMCFLGNKSFSPSSATTSLNVSLDSTGSYKIQVINEVGDENFTVDVTSMHIPDEPLTKSVTGGVIGAFLLIILTVLVLFVVNRRRKSGKDCKLENTSDTIYQNPWDTVPLTVRGLGPGWRTAPCSPDGAVDTGRWRNQDGLLYVSPSFNDREQYISQPHEPTKYSTVKVIQPQVHPS</sequence>
<dbReference type="AlphaFoldDB" id="A0A2T7P176"/>
<protein>
    <recommendedName>
        <fullName evidence="2">Ig-like domain-containing protein</fullName>
    </recommendedName>
</protein>